<protein>
    <submittedName>
        <fullName evidence="2">Uncharacterized protein</fullName>
    </submittedName>
</protein>
<evidence type="ECO:0000313" key="2">
    <source>
        <dbReference type="EMBL" id="KCW82226.1"/>
    </source>
</evidence>
<dbReference type="Gramene" id="KCW82226">
    <property type="protein sequence ID" value="KCW82226"/>
    <property type="gene ID" value="EUGRSUZ_C03643"/>
</dbReference>
<accession>A0A059CVL1</accession>
<organism evidence="2">
    <name type="scientific">Eucalyptus grandis</name>
    <name type="common">Flooded gum</name>
    <dbReference type="NCBI Taxonomy" id="71139"/>
    <lineage>
        <taxon>Eukaryota</taxon>
        <taxon>Viridiplantae</taxon>
        <taxon>Streptophyta</taxon>
        <taxon>Embryophyta</taxon>
        <taxon>Tracheophyta</taxon>
        <taxon>Spermatophyta</taxon>
        <taxon>Magnoliopsida</taxon>
        <taxon>eudicotyledons</taxon>
        <taxon>Gunneridae</taxon>
        <taxon>Pentapetalae</taxon>
        <taxon>rosids</taxon>
        <taxon>malvids</taxon>
        <taxon>Myrtales</taxon>
        <taxon>Myrtaceae</taxon>
        <taxon>Myrtoideae</taxon>
        <taxon>Eucalypteae</taxon>
        <taxon>Eucalyptus</taxon>
    </lineage>
</organism>
<name>A0A059CVL1_EUCGR</name>
<feature type="compositionally biased region" description="Basic residues" evidence="1">
    <location>
        <begin position="46"/>
        <end position="63"/>
    </location>
</feature>
<dbReference type="EMBL" id="KK198755">
    <property type="protein sequence ID" value="KCW82226.1"/>
    <property type="molecule type" value="Genomic_DNA"/>
</dbReference>
<feature type="region of interest" description="Disordered" evidence="1">
    <location>
        <begin position="1"/>
        <end position="72"/>
    </location>
</feature>
<proteinExistence type="predicted"/>
<dbReference type="AlphaFoldDB" id="A0A059CVL1"/>
<reference evidence="2" key="1">
    <citation type="submission" date="2013-07" db="EMBL/GenBank/DDBJ databases">
        <title>The genome of Eucalyptus grandis.</title>
        <authorList>
            <person name="Schmutz J."/>
            <person name="Hayes R."/>
            <person name="Myburg A."/>
            <person name="Tuskan G."/>
            <person name="Grattapaglia D."/>
            <person name="Rokhsar D.S."/>
        </authorList>
    </citation>
    <scope>NUCLEOTIDE SEQUENCE</scope>
    <source>
        <tissue evidence="2">Leaf extractions</tissue>
    </source>
</reference>
<dbReference type="InParanoid" id="A0A059CVL1"/>
<gene>
    <name evidence="2" type="ORF">EUGRSUZ_C03643</name>
</gene>
<evidence type="ECO:0000256" key="1">
    <source>
        <dbReference type="SAM" id="MobiDB-lite"/>
    </source>
</evidence>
<sequence length="72" mass="8111">MPLRQALAGAQDTAELSPSVVHSERHSSADLPAAFREPQHGQTLNKLRRRWKRGERLHGRRPRSSNTTGTFP</sequence>